<comment type="caution">
    <text evidence="3">The sequence shown here is derived from an EMBL/GenBank/DDBJ whole genome shotgun (WGS) entry which is preliminary data.</text>
</comment>
<dbReference type="InterPro" id="IPR010730">
    <property type="entry name" value="HET"/>
</dbReference>
<feature type="compositionally biased region" description="Polar residues" evidence="1">
    <location>
        <begin position="537"/>
        <end position="547"/>
    </location>
</feature>
<dbReference type="Proteomes" id="UP001239445">
    <property type="component" value="Unassembled WGS sequence"/>
</dbReference>
<name>A0AAJ0BC03_9PEZI</name>
<evidence type="ECO:0000313" key="3">
    <source>
        <dbReference type="EMBL" id="KAK1755499.1"/>
    </source>
</evidence>
<organism evidence="3 4">
    <name type="scientific">Echria macrotheca</name>
    <dbReference type="NCBI Taxonomy" id="438768"/>
    <lineage>
        <taxon>Eukaryota</taxon>
        <taxon>Fungi</taxon>
        <taxon>Dikarya</taxon>
        <taxon>Ascomycota</taxon>
        <taxon>Pezizomycotina</taxon>
        <taxon>Sordariomycetes</taxon>
        <taxon>Sordariomycetidae</taxon>
        <taxon>Sordariales</taxon>
        <taxon>Schizotheciaceae</taxon>
        <taxon>Echria</taxon>
    </lineage>
</organism>
<dbReference type="Pfam" id="PF06985">
    <property type="entry name" value="HET"/>
    <property type="match status" value="1"/>
</dbReference>
<evidence type="ECO:0000313" key="4">
    <source>
        <dbReference type="Proteomes" id="UP001239445"/>
    </source>
</evidence>
<accession>A0AAJ0BC03</accession>
<dbReference type="AlphaFoldDB" id="A0AAJ0BC03"/>
<dbReference type="PANTHER" id="PTHR33112">
    <property type="entry name" value="DOMAIN PROTEIN, PUTATIVE-RELATED"/>
    <property type="match status" value="1"/>
</dbReference>
<feature type="domain" description="Heterokaryon incompatibility" evidence="2">
    <location>
        <begin position="182"/>
        <end position="328"/>
    </location>
</feature>
<proteinExistence type="predicted"/>
<gene>
    <name evidence="3" type="ORF">QBC47DRAFT_452100</name>
</gene>
<feature type="region of interest" description="Disordered" evidence="1">
    <location>
        <begin position="532"/>
        <end position="552"/>
    </location>
</feature>
<reference evidence="3" key="1">
    <citation type="submission" date="2023-06" db="EMBL/GenBank/DDBJ databases">
        <title>Genome-scale phylogeny and comparative genomics of the fungal order Sordariales.</title>
        <authorList>
            <consortium name="Lawrence Berkeley National Laboratory"/>
            <person name="Hensen N."/>
            <person name="Bonometti L."/>
            <person name="Westerberg I."/>
            <person name="Brannstrom I.O."/>
            <person name="Guillou S."/>
            <person name="Cros-Aarteil S."/>
            <person name="Calhoun S."/>
            <person name="Haridas S."/>
            <person name="Kuo A."/>
            <person name="Mondo S."/>
            <person name="Pangilinan J."/>
            <person name="Riley R."/>
            <person name="Labutti K."/>
            <person name="Andreopoulos B."/>
            <person name="Lipzen A."/>
            <person name="Chen C."/>
            <person name="Yanf M."/>
            <person name="Daum C."/>
            <person name="Ng V."/>
            <person name="Clum A."/>
            <person name="Steindorff A."/>
            <person name="Ohm R."/>
            <person name="Martin F."/>
            <person name="Silar P."/>
            <person name="Natvig D."/>
            <person name="Lalanne C."/>
            <person name="Gautier V."/>
            <person name="Ament-Velasquez S.L."/>
            <person name="Kruys A."/>
            <person name="Hutchinson M.I."/>
            <person name="Powell A.J."/>
            <person name="Barry K."/>
            <person name="Miller A.N."/>
            <person name="Grigoriev I.V."/>
            <person name="Debuchy R."/>
            <person name="Gladieux P."/>
            <person name="Thoren M.H."/>
            <person name="Johannesson H."/>
        </authorList>
    </citation>
    <scope>NUCLEOTIDE SEQUENCE</scope>
    <source>
        <strain evidence="3">PSN4</strain>
    </source>
</reference>
<sequence>MQRPGQLCDYCVKVPLNDPASDADASWSLGSGTRIKNSDCPLCQVVVRAVGVHYQTESFHPTTPLSKEREVTIAIDSSSGPGGRPAFYVGGYRGELWICVAEPTSRSSGQDYQHKYLRPVVEAEFDIGRLNNWIAACSESHSRHRCGVPESSFHESFPGLDVLRFVDVKLLAIAELQRVPKYVALSYVWGETSSIRLTATSRSSFLVPGYLENAWDCIPRTIKDAIELTRRLGKRYLWVDALCLMQNDPDDVSRGVKVMDEIYERSWLTIIAASGHDANAGLPGIAEGSRCSNTAIRVTEDISVGIYVPLDRLMKCSVYESRAWTFQEQLLARRAVYFVGGLVFYRCREDMYSEQCVDQSPRGGRPVYEVEGFQASLLPVSAALDEPLHDFGNMLIYYNKRALSFPSDVLRALAGITRRVSQQAKCRFLQGMPTAAFDAFLLFECNATGSLRRRQGFPSYSWVGWKGGLVVTKRSRKFDNLNHWLERYTWIIWYKRSASGVVNPVWDPAANEQFPLGDMSFPGYRKRRPFRGPPGVSINSTRTSPTQELDGDSMPRTEYPLLQFWTVSARFRMQLEVASAGTGEARIMTTQGTLAGLILLDGMEETDMFSTQDSFEFILLSRTMGRSPWSTQEPEEGYYVMLLEWKGPVAERRGLGVLDISALANCLPPGPQWKEIILG</sequence>
<evidence type="ECO:0000256" key="1">
    <source>
        <dbReference type="SAM" id="MobiDB-lite"/>
    </source>
</evidence>
<keyword evidence="4" id="KW-1185">Reference proteome</keyword>
<dbReference type="PANTHER" id="PTHR33112:SF12">
    <property type="entry name" value="HETEROKARYON INCOMPATIBILITY DOMAIN-CONTAINING PROTEIN"/>
    <property type="match status" value="1"/>
</dbReference>
<dbReference type="EMBL" id="MU839833">
    <property type="protein sequence ID" value="KAK1755499.1"/>
    <property type="molecule type" value="Genomic_DNA"/>
</dbReference>
<protein>
    <submittedName>
        <fullName evidence="3">Heterokaryon incompatibility protein-domain-containing protein</fullName>
    </submittedName>
</protein>
<evidence type="ECO:0000259" key="2">
    <source>
        <dbReference type="Pfam" id="PF06985"/>
    </source>
</evidence>